<dbReference type="AlphaFoldDB" id="A0A1B4V387"/>
<dbReference type="Proteomes" id="UP000218899">
    <property type="component" value="Chromosome"/>
</dbReference>
<proteinExistence type="predicted"/>
<feature type="domain" description="Putative DNA-binding" evidence="1">
    <location>
        <begin position="6"/>
        <end position="97"/>
    </location>
</feature>
<dbReference type="InterPro" id="IPR018640">
    <property type="entry name" value="DUF2063"/>
</dbReference>
<reference evidence="2 3" key="1">
    <citation type="submission" date="2015-08" db="EMBL/GenBank/DDBJ databases">
        <title>Complete genome sequence of Sulfurifustis variabilis.</title>
        <authorList>
            <person name="Miura A."/>
            <person name="Kojima H."/>
            <person name="Fukui M."/>
        </authorList>
    </citation>
    <scope>NUCLEOTIDE SEQUENCE [LARGE SCALE GENOMIC DNA]</scope>
    <source>
        <strain evidence="3">skN76</strain>
    </source>
</reference>
<name>A0A1B4V387_9GAMM</name>
<dbReference type="EMBL" id="AP014936">
    <property type="protein sequence ID" value="BAU47815.1"/>
    <property type="molecule type" value="Genomic_DNA"/>
</dbReference>
<gene>
    <name evidence="2" type="ORF">SVA_1240</name>
</gene>
<accession>A0A1B4V387</accession>
<sequence>MPSLHELQSRFAAALLGDPADVLPHVQAHRFPPERLLQVYRNNVTATLVDALGDIYPVVRRLVGPDFFGFAARAYLRANLPTGGNLHDYGDRFAGFLCLFEPARDLDYLGDVARLDWARHRAFHAADADALPLDALARVEPSRYPALRFTLHPSVSLVASPYPLLRIWEVNQPDQSGDQEVDLAEGGVSLLVIRRGLAVEIESLDRGEFALLTSLAKGLTLERAAVKALAATPDLRLDRVLRRHVAGQTIVDFTIKD</sequence>
<dbReference type="Pfam" id="PF09836">
    <property type="entry name" value="DUF2063"/>
    <property type="match status" value="1"/>
</dbReference>
<evidence type="ECO:0000259" key="1">
    <source>
        <dbReference type="Pfam" id="PF09836"/>
    </source>
</evidence>
<dbReference type="KEGG" id="sva:SVA_1240"/>
<protein>
    <recommendedName>
        <fullName evidence="1">Putative DNA-binding domain-containing protein</fullName>
    </recommendedName>
</protein>
<keyword evidence="3" id="KW-1185">Reference proteome</keyword>
<organism evidence="2 3">
    <name type="scientific">Sulfurifustis variabilis</name>
    <dbReference type="NCBI Taxonomy" id="1675686"/>
    <lineage>
        <taxon>Bacteria</taxon>
        <taxon>Pseudomonadati</taxon>
        <taxon>Pseudomonadota</taxon>
        <taxon>Gammaproteobacteria</taxon>
        <taxon>Acidiferrobacterales</taxon>
        <taxon>Acidiferrobacteraceae</taxon>
        <taxon>Sulfurifustis</taxon>
    </lineage>
</organism>
<dbReference type="OrthoDB" id="4146344at2"/>
<dbReference type="RefSeq" id="WP_096460245.1">
    <property type="nucleotide sequence ID" value="NZ_AP014936.1"/>
</dbReference>
<evidence type="ECO:0000313" key="2">
    <source>
        <dbReference type="EMBL" id="BAU47815.1"/>
    </source>
</evidence>
<evidence type="ECO:0000313" key="3">
    <source>
        <dbReference type="Proteomes" id="UP000218899"/>
    </source>
</evidence>